<dbReference type="InterPro" id="IPR035516">
    <property type="entry name" value="Gyrase/topoIV_suA_C"/>
</dbReference>
<comment type="catalytic activity">
    <reaction evidence="1 11">
        <text>ATP-dependent breakage, passage and rejoining of double-stranded DNA.</text>
        <dbReference type="EC" id="5.6.2.2"/>
    </reaction>
</comment>
<evidence type="ECO:0000256" key="7">
    <source>
        <dbReference type="ARBA" id="ARBA00023029"/>
    </source>
</evidence>
<protein>
    <recommendedName>
        <fullName evidence="3">DNA topoisomerase (ATP-hydrolyzing)</fullName>
        <ecNumber evidence="3">5.6.2.2</ecNumber>
    </recommendedName>
</protein>
<dbReference type="GO" id="GO:0006265">
    <property type="term" value="P:DNA topological change"/>
    <property type="evidence" value="ECO:0007669"/>
    <property type="project" value="UniProtKB-UniRule"/>
</dbReference>
<keyword evidence="9 11" id="KW-0413">Isomerase</keyword>
<dbReference type="PRINTS" id="PR00379">
    <property type="entry name" value="INTEIN"/>
</dbReference>
<dbReference type="FunFam" id="1.10.268.10:FF:000001">
    <property type="entry name" value="DNA gyrase subunit A"/>
    <property type="match status" value="1"/>
</dbReference>
<dbReference type="Gene3D" id="3.30.1360.40">
    <property type="match status" value="1"/>
</dbReference>
<evidence type="ECO:0000256" key="2">
    <source>
        <dbReference type="ARBA" id="ARBA00008263"/>
    </source>
</evidence>
<evidence type="ECO:0000256" key="9">
    <source>
        <dbReference type="ARBA" id="ARBA00023235"/>
    </source>
</evidence>
<dbReference type="NCBIfam" id="TIGR01443">
    <property type="entry name" value="intein_Cterm"/>
    <property type="match status" value="1"/>
</dbReference>
<dbReference type="PROSITE" id="PS50819">
    <property type="entry name" value="INTEIN_ENDONUCLEASE"/>
    <property type="match status" value="1"/>
</dbReference>
<feature type="domain" description="Topo IIA-type catalytic" evidence="14">
    <location>
        <begin position="523"/>
        <end position="991"/>
    </location>
</feature>
<dbReference type="EC" id="5.6.2.2" evidence="3"/>
<dbReference type="GO" id="GO:0004519">
    <property type="term" value="F:endonuclease activity"/>
    <property type="evidence" value="ECO:0007669"/>
    <property type="project" value="InterPro"/>
</dbReference>
<keyword evidence="7 11" id="KW-0799">Topoisomerase</keyword>
<comment type="subunit">
    <text evidence="10">Heterotetramer composed of ParC and ParE.</text>
</comment>
<keyword evidence="6" id="KW-0651">Protein splicing</keyword>
<proteinExistence type="inferred from homology"/>
<dbReference type="GO" id="GO:0009330">
    <property type="term" value="C:DNA topoisomerase type II (double strand cut, ATP-hydrolyzing) complex"/>
    <property type="evidence" value="ECO:0007669"/>
    <property type="project" value="TreeGrafter"/>
</dbReference>
<evidence type="ECO:0000256" key="12">
    <source>
        <dbReference type="SAM" id="MobiDB-lite"/>
    </source>
</evidence>
<evidence type="ECO:0000259" key="13">
    <source>
        <dbReference type="PROSITE" id="PS50819"/>
    </source>
</evidence>
<evidence type="ECO:0000259" key="14">
    <source>
        <dbReference type="PROSITE" id="PS52040"/>
    </source>
</evidence>
<dbReference type="GO" id="GO:0003918">
    <property type="term" value="F:DNA topoisomerase type II (double strand cut, ATP-hydrolyzing) activity"/>
    <property type="evidence" value="ECO:0007669"/>
    <property type="project" value="UniProtKB-EC"/>
</dbReference>
<dbReference type="FunFam" id="2.120.10.90:FF:000005">
    <property type="entry name" value="DNA topoisomerase 4 subunit A"/>
    <property type="match status" value="1"/>
</dbReference>
<evidence type="ECO:0000313" key="15">
    <source>
        <dbReference type="EMBL" id="OGZ66435.1"/>
    </source>
</evidence>
<gene>
    <name evidence="15" type="ORF">A2822_01635</name>
</gene>
<dbReference type="Gene3D" id="2.120.10.90">
    <property type="entry name" value="DNA gyrase/topoisomerase IV, subunit A, C-terminal"/>
    <property type="match status" value="1"/>
</dbReference>
<dbReference type="CDD" id="cd00187">
    <property type="entry name" value="TOP4c"/>
    <property type="match status" value="1"/>
</dbReference>
<evidence type="ECO:0000256" key="4">
    <source>
        <dbReference type="ARBA" id="ARBA00022490"/>
    </source>
</evidence>
<dbReference type="PROSITE" id="PS50818">
    <property type="entry name" value="INTEIN_C_TER"/>
    <property type="match status" value="1"/>
</dbReference>
<feature type="domain" description="DOD-type homing endonuclease" evidence="13">
    <location>
        <begin position="218"/>
        <end position="365"/>
    </location>
</feature>
<dbReference type="InterPro" id="IPR036844">
    <property type="entry name" value="Hint_dom_sf"/>
</dbReference>
<dbReference type="EMBL" id="MHOP01000005">
    <property type="protein sequence ID" value="OGZ66435.1"/>
    <property type="molecule type" value="Genomic_DNA"/>
</dbReference>
<dbReference type="InterPro" id="IPR006142">
    <property type="entry name" value="INTEIN"/>
</dbReference>
<dbReference type="NCBIfam" id="TIGR01063">
    <property type="entry name" value="gyrA"/>
    <property type="match status" value="1"/>
</dbReference>
<dbReference type="SMART" id="SM00305">
    <property type="entry name" value="HintC"/>
    <property type="match status" value="1"/>
</dbReference>
<reference evidence="15 16" key="1">
    <citation type="journal article" date="2016" name="Nat. Commun.">
        <title>Thousands of microbial genomes shed light on interconnected biogeochemical processes in an aquifer system.</title>
        <authorList>
            <person name="Anantharaman K."/>
            <person name="Brown C.T."/>
            <person name="Hug L.A."/>
            <person name="Sharon I."/>
            <person name="Castelle C.J."/>
            <person name="Probst A.J."/>
            <person name="Thomas B.C."/>
            <person name="Singh A."/>
            <person name="Wilkins M.J."/>
            <person name="Karaoz U."/>
            <person name="Brodie E.L."/>
            <person name="Williams K.H."/>
            <person name="Hubbard S.S."/>
            <person name="Banfield J.F."/>
        </authorList>
    </citation>
    <scope>NUCLEOTIDE SEQUENCE [LARGE SCALE GENOMIC DNA]</scope>
</reference>
<dbReference type="SUPFAM" id="SSF56719">
    <property type="entry name" value="Type II DNA topoisomerase"/>
    <property type="match status" value="2"/>
</dbReference>
<dbReference type="Pfam" id="PF00521">
    <property type="entry name" value="DNA_topoisoIV"/>
    <property type="match status" value="2"/>
</dbReference>
<dbReference type="PANTHER" id="PTHR43493:SF5">
    <property type="entry name" value="DNA GYRASE SUBUNIT A, CHLOROPLASTIC_MITOCHONDRIAL"/>
    <property type="match status" value="1"/>
</dbReference>
<feature type="region of interest" description="Disordered" evidence="12">
    <location>
        <begin position="1"/>
        <end position="27"/>
    </location>
</feature>
<dbReference type="SMART" id="SM00434">
    <property type="entry name" value="TOP4c"/>
    <property type="match status" value="1"/>
</dbReference>
<evidence type="ECO:0000256" key="11">
    <source>
        <dbReference type="PROSITE-ProRule" id="PRU01384"/>
    </source>
</evidence>
<dbReference type="GO" id="GO:0016539">
    <property type="term" value="P:intein-mediated protein splicing"/>
    <property type="evidence" value="ECO:0007669"/>
    <property type="project" value="InterPro"/>
</dbReference>
<dbReference type="Gene3D" id="3.10.28.10">
    <property type="entry name" value="Homing endonucleases"/>
    <property type="match status" value="1"/>
</dbReference>
<dbReference type="InterPro" id="IPR004042">
    <property type="entry name" value="Intein_endonuc_central"/>
</dbReference>
<name>A0A1G2HVE9_9BACT</name>
<dbReference type="InterPro" id="IPR004860">
    <property type="entry name" value="LAGLIDADG_dom"/>
</dbReference>
<dbReference type="InterPro" id="IPR013757">
    <property type="entry name" value="Topo_IIA_A_a_sf"/>
</dbReference>
<evidence type="ECO:0000313" key="16">
    <source>
        <dbReference type="Proteomes" id="UP000178774"/>
    </source>
</evidence>
<feature type="active site" description="O-(5'-phospho-DNA)-tyrosine intermediate" evidence="11">
    <location>
        <position position="613"/>
    </location>
</feature>
<dbReference type="GO" id="GO:0005524">
    <property type="term" value="F:ATP binding"/>
    <property type="evidence" value="ECO:0007669"/>
    <property type="project" value="InterPro"/>
</dbReference>
<dbReference type="FunFam" id="3.30.1360.40:FF:000002">
    <property type="entry name" value="DNA gyrase subunit A"/>
    <property type="match status" value="1"/>
</dbReference>
<dbReference type="InterPro" id="IPR002205">
    <property type="entry name" value="Topo_IIA_dom_A"/>
</dbReference>
<dbReference type="InterPro" id="IPR003586">
    <property type="entry name" value="Hint_dom_C"/>
</dbReference>
<dbReference type="Gene3D" id="1.10.268.10">
    <property type="entry name" value="Topoisomerase, domain 3"/>
    <property type="match status" value="1"/>
</dbReference>
<keyword evidence="8 11" id="KW-0238">DNA-binding</keyword>
<dbReference type="NCBIfam" id="NF004043">
    <property type="entry name" value="PRK05560.1"/>
    <property type="match status" value="1"/>
</dbReference>
<dbReference type="Pfam" id="PF14528">
    <property type="entry name" value="LAGLIDADG_3"/>
    <property type="match status" value="2"/>
</dbReference>
<feature type="compositionally biased region" description="Basic and acidic residues" evidence="12">
    <location>
        <begin position="1"/>
        <end position="25"/>
    </location>
</feature>
<evidence type="ECO:0000256" key="3">
    <source>
        <dbReference type="ARBA" id="ARBA00012895"/>
    </source>
</evidence>
<dbReference type="InterPro" id="IPR030934">
    <property type="entry name" value="Intein_C"/>
</dbReference>
<sequence length="1319" mass="146655">MAKDKEKDPAKSPKGDRGAAKKEEQATNAIGNVSKREIVDELKESYIDYAMSVIVARALPDVRDGLKPVHRKILYTMNEMGLNASAKFRKSATVVGECFVKDTLILSKKGLVSIQDIQVGDEVYTQKGMQKVVQTYEMPEKPLLKVVLDNGLSNVVTLSQKFKVLTPDWKFIWKEAKDLTDQDYLIIKSDYPEIGHQVKLQTTGEDQPSHLNENVAYILGLFVSDGWISEDYSAKKTTRIGFTAGNDKEIAERIVSIFKKEFNHHPSIEERLFDGRRKKIYNVRVNSAAINEFFVANFDIKGAWALTKKIPNEIFQSPSDIISSFISGLIEGDGYISHKQNRVNYVSISEKLTDQLMALLLSQGIFSSKYKTDVVSGDSAVLNRKINGKHPSFSLEIKGENAVALSSKLNLVSKSKGQRAARLGSKKLTSHDRKGPNRHDVIPYASNILFQELSNNHLGGGWYQDVDGEKFRMGVKYPDGTKIRYSSNLHEMPLRKTQVIDWGIKDKLEKIGSPNLEFLEEIIKNKIHFLKVSLIKKVAPQKTFDFEVENDHEFIANGVVSHNCMGKYHPHGDMAIYDSLVRMAQDFNMRYPLAHPQGNFGSQDGDSAAAPRYTEIKLSKIGELLLADIEKDTVRFMDNYDGTRQEPTVLPSPVPQLLLNGSLGIAVGMATNIPPHNLTELTDAISHILDNPKAETPDLFQFIQGPDFPTGGIIYDQKEIITAYSQGKGSIVMRGKAEITEKKDGSEQILITEIPYQVLKSTLVEEMANLVSEKKIEGIRDIKDLSDREGMGIIIDIKKGFDANRVLNRLYKFTNLQKTFHLNLLALVDGIQPEILSIADVLKYFISHRTEVVTRRTKFDLEKAKDRAHILEGLMIALNNIDAVIKVIKQSKDREDAKLNLIKKFKLSEKQAVAILEMKLQTLAGLERQKIQDELKAILELIKELTAILASPAKLKAIIKKELAEVKEKFGDARRTKVVKGKLGEITEIDLVPLEETIVTLTTGGYIKRINPATYKIQKRGGKGIIGMKTMQEDIVEHFLSASTHDNLMFFTDSGKVFQTQVYEIPEGTRVARGRGISNFLEGISNEEKVLSLVTKAKAKPDAPSADKYLVMVTKNGRIKKTSLEEFENVRKSGIIAIKLEKGDALKKVVKTSGEDDIVLATKSGIAIRFKEKDIRPMGRSAAGVKGIRIKGNDEVIGMDVVTNEAASAKGSGAPKQYLMVVMENGYGKRTEISEYKVQGRGGSGIKTANITAKTGGIVISSILHDSVDEEDLIVISQHGQVIRTATKSISVLGRATQGVRIMRLEPGDKVASGTCVKE</sequence>
<organism evidence="15 16">
    <name type="scientific">Candidatus Staskawiczbacteria bacterium RIFCSPHIGHO2_01_FULL_41_41</name>
    <dbReference type="NCBI Taxonomy" id="1802203"/>
    <lineage>
        <taxon>Bacteria</taxon>
        <taxon>Candidatus Staskawicziibacteriota</taxon>
    </lineage>
</organism>
<dbReference type="PROSITE" id="PS52040">
    <property type="entry name" value="TOPO_IIA"/>
    <property type="match status" value="1"/>
</dbReference>
<dbReference type="InterPro" id="IPR006691">
    <property type="entry name" value="GyrA/parC_rep"/>
</dbReference>
<dbReference type="InterPro" id="IPR013760">
    <property type="entry name" value="Topo_IIA-like_dom_sf"/>
</dbReference>
<dbReference type="SUPFAM" id="SSF101904">
    <property type="entry name" value="GyrA/ParC C-terminal domain-like"/>
    <property type="match status" value="1"/>
</dbReference>
<dbReference type="InterPro" id="IPR027434">
    <property type="entry name" value="Homing_endonucl"/>
</dbReference>
<dbReference type="InterPro" id="IPR050220">
    <property type="entry name" value="Type_II_DNA_Topoisomerases"/>
</dbReference>
<dbReference type="InterPro" id="IPR013758">
    <property type="entry name" value="Topo_IIA_A/C_ab"/>
</dbReference>
<evidence type="ECO:0000256" key="1">
    <source>
        <dbReference type="ARBA" id="ARBA00000185"/>
    </source>
</evidence>
<evidence type="ECO:0000256" key="6">
    <source>
        <dbReference type="ARBA" id="ARBA00023000"/>
    </source>
</evidence>
<keyword evidence="4" id="KW-0963">Cytoplasm</keyword>
<keyword evidence="5" id="KW-0068">Autocatalytic cleavage</keyword>
<dbReference type="Gene3D" id="3.90.199.10">
    <property type="entry name" value="Topoisomerase II, domain 5"/>
    <property type="match status" value="2"/>
</dbReference>
<dbReference type="GO" id="GO:0003677">
    <property type="term" value="F:DNA binding"/>
    <property type="evidence" value="ECO:0007669"/>
    <property type="project" value="UniProtKB-UniRule"/>
</dbReference>
<comment type="similarity">
    <text evidence="2">Belongs to the type II topoisomerase GyrA/ParC subunit family.</text>
</comment>
<accession>A0A1G2HVE9</accession>
<evidence type="ECO:0000256" key="5">
    <source>
        <dbReference type="ARBA" id="ARBA00022813"/>
    </source>
</evidence>
<dbReference type="SUPFAM" id="SSF55608">
    <property type="entry name" value="Homing endonucleases"/>
    <property type="match status" value="2"/>
</dbReference>
<comment type="caution">
    <text evidence="15">The sequence shown here is derived from an EMBL/GenBank/DDBJ whole genome shotgun (WGS) entry which is preliminary data.</text>
</comment>
<dbReference type="Pfam" id="PF03989">
    <property type="entry name" value="DNA_gyraseA_C"/>
    <property type="match status" value="6"/>
</dbReference>
<evidence type="ECO:0000256" key="10">
    <source>
        <dbReference type="ARBA" id="ARBA00063644"/>
    </source>
</evidence>
<dbReference type="Proteomes" id="UP000178774">
    <property type="component" value="Unassembled WGS sequence"/>
</dbReference>
<evidence type="ECO:0000256" key="8">
    <source>
        <dbReference type="ARBA" id="ARBA00023125"/>
    </source>
</evidence>
<dbReference type="SUPFAM" id="SSF51294">
    <property type="entry name" value="Hedgehog/intein (Hint) domain"/>
    <property type="match status" value="1"/>
</dbReference>
<dbReference type="PANTHER" id="PTHR43493">
    <property type="entry name" value="DNA GYRASE/TOPOISOMERASE SUBUNIT A"/>
    <property type="match status" value="1"/>
</dbReference>
<dbReference type="NCBIfam" id="NF004044">
    <property type="entry name" value="PRK05561.1"/>
    <property type="match status" value="1"/>
</dbReference>